<protein>
    <recommendedName>
        <fullName evidence="3">SUEL-type lectin domain-containing protein</fullName>
    </recommendedName>
</protein>
<comment type="similarity">
    <text evidence="1">Belongs to the G-protein coupled receptor 2 family. LN-TM7 subfamily.</text>
</comment>
<evidence type="ECO:0000256" key="1">
    <source>
        <dbReference type="ARBA" id="ARBA00010933"/>
    </source>
</evidence>
<feature type="domain" description="SUEL-type lectin" evidence="3">
    <location>
        <begin position="7"/>
        <end position="96"/>
    </location>
</feature>
<dbReference type="PROSITE" id="PS50228">
    <property type="entry name" value="SUEL_LECTIN"/>
    <property type="match status" value="1"/>
</dbReference>
<dbReference type="FunFam" id="2.60.120.740:FF:000001">
    <property type="entry name" value="Adhesion G protein-coupled receptor L2"/>
    <property type="match status" value="1"/>
</dbReference>
<evidence type="ECO:0000259" key="3">
    <source>
        <dbReference type="PROSITE" id="PS50228"/>
    </source>
</evidence>
<dbReference type="EMBL" id="NCKV01001440">
    <property type="protein sequence ID" value="RWS28342.1"/>
    <property type="molecule type" value="Genomic_DNA"/>
</dbReference>
<dbReference type="STRING" id="299467.A0A443SLG6"/>
<sequence>SYRTSITCEGRQLWIRCEDGTRINVLRANFGRFSILICNDHGNLEWSVDCMAARSTKVMQESCSNKQNCTVPATTALFGDSCPGTLKYLEVQYQCLQGTLFNLLLY</sequence>
<evidence type="ECO:0000313" key="4">
    <source>
        <dbReference type="EMBL" id="RWS28342.1"/>
    </source>
</evidence>
<dbReference type="VEuPathDB" id="VectorBase:LDEU003698"/>
<dbReference type="CDD" id="cd22830">
    <property type="entry name" value="Gal_Rha_Lectin_dCirl"/>
    <property type="match status" value="1"/>
</dbReference>
<feature type="non-terminal residue" evidence="4">
    <location>
        <position position="1"/>
    </location>
</feature>
<organism evidence="4 5">
    <name type="scientific">Leptotrombidium deliense</name>
    <dbReference type="NCBI Taxonomy" id="299467"/>
    <lineage>
        <taxon>Eukaryota</taxon>
        <taxon>Metazoa</taxon>
        <taxon>Ecdysozoa</taxon>
        <taxon>Arthropoda</taxon>
        <taxon>Chelicerata</taxon>
        <taxon>Arachnida</taxon>
        <taxon>Acari</taxon>
        <taxon>Acariformes</taxon>
        <taxon>Trombidiformes</taxon>
        <taxon>Prostigmata</taxon>
        <taxon>Anystina</taxon>
        <taxon>Parasitengona</taxon>
        <taxon>Trombiculoidea</taxon>
        <taxon>Trombiculidae</taxon>
        <taxon>Leptotrombidium</taxon>
    </lineage>
</organism>
<dbReference type="InterPro" id="IPR043159">
    <property type="entry name" value="Lectin_gal-bd_sf"/>
</dbReference>
<accession>A0A443SLG6</accession>
<reference evidence="4 5" key="1">
    <citation type="journal article" date="2018" name="Gigascience">
        <title>Genomes of trombidid mites reveal novel predicted allergens and laterally-transferred genes associated with secondary metabolism.</title>
        <authorList>
            <person name="Dong X."/>
            <person name="Chaisiri K."/>
            <person name="Xia D."/>
            <person name="Armstrong S.D."/>
            <person name="Fang Y."/>
            <person name="Donnelly M.J."/>
            <person name="Kadowaki T."/>
            <person name="McGarry J.W."/>
            <person name="Darby A.C."/>
            <person name="Makepeace B.L."/>
        </authorList>
    </citation>
    <scope>NUCLEOTIDE SEQUENCE [LARGE SCALE GENOMIC DNA]</scope>
    <source>
        <strain evidence="4">UoL-UT</strain>
    </source>
</reference>
<dbReference type="GO" id="GO:0030246">
    <property type="term" value="F:carbohydrate binding"/>
    <property type="evidence" value="ECO:0007669"/>
    <property type="project" value="UniProtKB-KW"/>
</dbReference>
<comment type="caution">
    <text evidence="4">The sequence shown here is derived from an EMBL/GenBank/DDBJ whole genome shotgun (WGS) entry which is preliminary data.</text>
</comment>
<dbReference type="PANTHER" id="PTHR46780">
    <property type="entry name" value="PROTEIN EVA-1"/>
    <property type="match status" value="1"/>
</dbReference>
<gene>
    <name evidence="4" type="ORF">B4U80_04140</name>
</gene>
<proteinExistence type="inferred from homology"/>
<dbReference type="Proteomes" id="UP000288716">
    <property type="component" value="Unassembled WGS sequence"/>
</dbReference>
<dbReference type="OrthoDB" id="1100386at2759"/>
<keyword evidence="2" id="KW-0430">Lectin</keyword>
<evidence type="ECO:0000256" key="2">
    <source>
        <dbReference type="ARBA" id="ARBA00022734"/>
    </source>
</evidence>
<dbReference type="InterPro" id="IPR000922">
    <property type="entry name" value="Lectin_gal-bd_dom"/>
</dbReference>
<keyword evidence="5" id="KW-1185">Reference proteome</keyword>
<dbReference type="Gene3D" id="2.60.120.740">
    <property type="match status" value="1"/>
</dbReference>
<dbReference type="AlphaFoldDB" id="A0A443SLG6"/>
<evidence type="ECO:0000313" key="5">
    <source>
        <dbReference type="Proteomes" id="UP000288716"/>
    </source>
</evidence>
<name>A0A443SLG6_9ACAR</name>
<dbReference type="Pfam" id="PF02140">
    <property type="entry name" value="SUEL_Lectin"/>
    <property type="match status" value="1"/>
</dbReference>